<sequence length="64" mass="6614">MLERLLRLLTAVDRLIVTADRHPAGARRVTQLAQLARLGCAGVGLAVLLAALELGRSALALAGG</sequence>
<proteinExistence type="predicted"/>
<keyword evidence="1" id="KW-0614">Plasmid</keyword>
<dbReference type="Proteomes" id="UP001056386">
    <property type="component" value="Plasmid unnamed3"/>
</dbReference>
<organism evidence="1 2">
    <name type="scientific">Burkholderia glumae</name>
    <name type="common">Pseudomonas glumae</name>
    <dbReference type="NCBI Taxonomy" id="337"/>
    <lineage>
        <taxon>Bacteria</taxon>
        <taxon>Pseudomonadati</taxon>
        <taxon>Pseudomonadota</taxon>
        <taxon>Betaproteobacteria</taxon>
        <taxon>Burkholderiales</taxon>
        <taxon>Burkholderiaceae</taxon>
        <taxon>Burkholderia</taxon>
    </lineage>
</organism>
<dbReference type="RefSeq" id="WP_043308437.1">
    <property type="nucleotide sequence ID" value="NZ_CP021159.1"/>
</dbReference>
<geneLocation type="plasmid" evidence="1 2">
    <name>unnamed3</name>
</geneLocation>
<evidence type="ECO:0000313" key="1">
    <source>
        <dbReference type="EMBL" id="USS44416.1"/>
    </source>
</evidence>
<keyword evidence="2" id="KW-1185">Reference proteome</keyword>
<dbReference type="EMBL" id="CP099586">
    <property type="protein sequence ID" value="USS44416.1"/>
    <property type="molecule type" value="Genomic_DNA"/>
</dbReference>
<reference evidence="1" key="1">
    <citation type="submission" date="2022-06" db="EMBL/GenBank/DDBJ databases">
        <title>Draft genome sequence of Burkholderia glumae strain GR20004 isolated from rice panicle showing bacterial panicle blight.</title>
        <authorList>
            <person name="Choi S.Y."/>
            <person name="Lee Y.H."/>
        </authorList>
    </citation>
    <scope>NUCLEOTIDE SEQUENCE</scope>
    <source>
        <strain evidence="1">GR20004</strain>
        <plasmid evidence="1">unnamed3</plasmid>
    </source>
</reference>
<evidence type="ECO:0000313" key="2">
    <source>
        <dbReference type="Proteomes" id="UP001056386"/>
    </source>
</evidence>
<accession>A0ABY5BBM2</accession>
<protein>
    <submittedName>
        <fullName evidence="1">Uncharacterized protein</fullName>
    </submittedName>
</protein>
<gene>
    <name evidence="1" type="ORF">NFI99_14195</name>
</gene>
<name>A0ABY5BBM2_BURGL</name>